<gene>
    <name evidence="1" type="ORF">EVA_14997</name>
</gene>
<dbReference type="EMBL" id="AMCI01005050">
    <property type="protein sequence ID" value="EJW96896.1"/>
    <property type="molecule type" value="Genomic_DNA"/>
</dbReference>
<proteinExistence type="predicted"/>
<organism evidence="1">
    <name type="scientific">gut metagenome</name>
    <dbReference type="NCBI Taxonomy" id="749906"/>
    <lineage>
        <taxon>unclassified sequences</taxon>
        <taxon>metagenomes</taxon>
        <taxon>organismal metagenomes</taxon>
    </lineage>
</organism>
<accession>J9FPL9</accession>
<comment type="caution">
    <text evidence="1">The sequence shown here is derived from an EMBL/GenBank/DDBJ whole genome shotgun (WGS) entry which is preliminary data.</text>
</comment>
<name>J9FPL9_9ZZZZ</name>
<sequence length="36" mass="4175">MTKAFLRTEYSVDAPETANQRLFPFFIKSSSNVCFK</sequence>
<evidence type="ECO:0000313" key="1">
    <source>
        <dbReference type="EMBL" id="EJW96896.1"/>
    </source>
</evidence>
<dbReference type="AlphaFoldDB" id="J9FPL9"/>
<protein>
    <submittedName>
        <fullName evidence="1">Uncharacterized protein</fullName>
    </submittedName>
</protein>
<reference evidence="1" key="1">
    <citation type="journal article" date="2012" name="PLoS ONE">
        <title>Gene sets for utilization of primary and secondary nutrition supplies in the distal gut of endangered iberian lynx.</title>
        <authorList>
            <person name="Alcaide M."/>
            <person name="Messina E."/>
            <person name="Richter M."/>
            <person name="Bargiela R."/>
            <person name="Peplies J."/>
            <person name="Huws S.A."/>
            <person name="Newbold C.J."/>
            <person name="Golyshin P.N."/>
            <person name="Simon M.A."/>
            <person name="Lopez G."/>
            <person name="Yakimov M.M."/>
            <person name="Ferrer M."/>
        </authorList>
    </citation>
    <scope>NUCLEOTIDE SEQUENCE</scope>
</reference>